<dbReference type="InterPro" id="IPR037588">
    <property type="entry name" value="MLST8"/>
</dbReference>
<proteinExistence type="inferred from homology"/>
<dbReference type="GO" id="GO:0031931">
    <property type="term" value="C:TORC1 complex"/>
    <property type="evidence" value="ECO:0007669"/>
    <property type="project" value="UniProtKB-UniRule"/>
</dbReference>
<comment type="caution">
    <text evidence="7">The sequence shown here is derived from an EMBL/GenBank/DDBJ whole genome shotgun (WGS) entry which is preliminary data.</text>
</comment>
<keyword evidence="3 5" id="KW-0677">Repeat</keyword>
<comment type="subcellular location">
    <subcellularLocation>
        <location evidence="5">Endosome</location>
    </subcellularLocation>
</comment>
<dbReference type="PROSITE" id="PS50082">
    <property type="entry name" value="WD_REPEATS_2"/>
    <property type="match status" value="3"/>
</dbReference>
<gene>
    <name evidence="7" type="ORF">MERR_LOCUS32084</name>
</gene>
<protein>
    <recommendedName>
        <fullName evidence="5">Target of rapamycin complex subunit LST8</fullName>
        <shortName evidence="5">TORC subunit LST8</shortName>
    </recommendedName>
    <alternativeName>
        <fullName evidence="5">Lethal with SEC13 protein 8 homolog</fullName>
    </alternativeName>
</protein>
<evidence type="ECO:0000256" key="5">
    <source>
        <dbReference type="RuleBase" id="RU369068"/>
    </source>
</evidence>
<comment type="function">
    <text evidence="5">Component of TORC1 complex, which is an essential cell growth regulator that controls plant development. Acts by activating transcription, protein synthesis and ribosome biogenesis, and inhibiting mRNA degradation and autophagy.</text>
</comment>
<evidence type="ECO:0000313" key="7">
    <source>
        <dbReference type="EMBL" id="CAA7044849.1"/>
    </source>
</evidence>
<comment type="subunit">
    <text evidence="5">The target of rapamycin complex 1 (TORC1) is composed of at least RAPTOR, LST8 and TOR.</text>
</comment>
<dbReference type="InterPro" id="IPR015943">
    <property type="entry name" value="WD40/YVTN_repeat-like_dom_sf"/>
</dbReference>
<dbReference type="GO" id="GO:0031929">
    <property type="term" value="P:TOR signaling"/>
    <property type="evidence" value="ECO:0007669"/>
    <property type="project" value="UniProtKB-UniRule"/>
</dbReference>
<keyword evidence="2 4" id="KW-0853">WD repeat</keyword>
<dbReference type="PROSITE" id="PS50294">
    <property type="entry name" value="WD_REPEATS_REGION"/>
    <property type="match status" value="2"/>
</dbReference>
<dbReference type="AlphaFoldDB" id="A0A6D2JX69"/>
<dbReference type="PANTHER" id="PTHR19842:SF3">
    <property type="entry name" value="TARGET OF RAPAMYCIN COMPLEX SUBUNIT LST8"/>
    <property type="match status" value="1"/>
</dbReference>
<dbReference type="InterPro" id="IPR019775">
    <property type="entry name" value="WD40_repeat_CS"/>
</dbReference>
<dbReference type="SMART" id="SM00320">
    <property type="entry name" value="WD40"/>
    <property type="match status" value="6"/>
</dbReference>
<dbReference type="SUPFAM" id="SSF50978">
    <property type="entry name" value="WD40 repeat-like"/>
    <property type="match status" value="1"/>
</dbReference>
<evidence type="ECO:0000256" key="6">
    <source>
        <dbReference type="SAM" id="MobiDB-lite"/>
    </source>
</evidence>
<keyword evidence="5" id="KW-0967">Endosome</keyword>
<dbReference type="GO" id="GO:0031932">
    <property type="term" value="C:TORC2 complex"/>
    <property type="evidence" value="ECO:0007669"/>
    <property type="project" value="InterPro"/>
</dbReference>
<dbReference type="Proteomes" id="UP000467841">
    <property type="component" value="Unassembled WGS sequence"/>
</dbReference>
<keyword evidence="8" id="KW-1185">Reference proteome</keyword>
<feature type="region of interest" description="Disordered" evidence="6">
    <location>
        <begin position="1"/>
        <end position="21"/>
    </location>
</feature>
<feature type="repeat" description="WD" evidence="4">
    <location>
        <begin position="249"/>
        <end position="290"/>
    </location>
</feature>
<dbReference type="GO" id="GO:0032956">
    <property type="term" value="P:regulation of actin cytoskeleton organization"/>
    <property type="evidence" value="ECO:0007669"/>
    <property type="project" value="TreeGrafter"/>
</dbReference>
<dbReference type="Pfam" id="PF00400">
    <property type="entry name" value="WD40"/>
    <property type="match status" value="3"/>
</dbReference>
<dbReference type="InterPro" id="IPR001680">
    <property type="entry name" value="WD40_rpt"/>
</dbReference>
<dbReference type="OrthoDB" id="400at2759"/>
<comment type="similarity">
    <text evidence="1 5">Belongs to the WD repeat LST8 family.</text>
</comment>
<dbReference type="PROSITE" id="PS00678">
    <property type="entry name" value="WD_REPEATS_1"/>
    <property type="match status" value="2"/>
</dbReference>
<dbReference type="Gene3D" id="2.130.10.10">
    <property type="entry name" value="YVTN repeat-like/Quinoprotein amine dehydrogenase"/>
    <property type="match status" value="1"/>
</dbReference>
<feature type="repeat" description="WD" evidence="4">
    <location>
        <begin position="19"/>
        <end position="47"/>
    </location>
</feature>
<evidence type="ECO:0000256" key="3">
    <source>
        <dbReference type="ARBA" id="ARBA00022737"/>
    </source>
</evidence>
<sequence>MSQPSESQPSDNSQPSDISPPSVILATASYDRTIRFWDVTTGRYYRTIYHPALPVNELQMSHQRNQDRPQNVNKLEISPDKRYLAAACNPYIRIFETDYESLEPVRTFVSHTNNVTAIGFNYDGQLMHSGSEDGTVKIWDMRAPHQHEVYEMRCVKDYANDYAVNTVALHPNQVELIYGDQKGNVRSWDLRVNKCIYELVPEAGVAVRSLTVMLDGTMLVAANDRGICYAWSIMPGDQMTSVYEPLHKLEAHDHFILKCLISPDNRYLATASTDKTVKIWNTNTFQLERVLTASSDETARLWRMHDGTEVQVYRGHHKATVCCALSD</sequence>
<evidence type="ECO:0000256" key="1">
    <source>
        <dbReference type="ARBA" id="ARBA00009890"/>
    </source>
</evidence>
<dbReference type="CDD" id="cd00200">
    <property type="entry name" value="WD40"/>
    <property type="match status" value="1"/>
</dbReference>
<evidence type="ECO:0000256" key="4">
    <source>
        <dbReference type="PROSITE-ProRule" id="PRU00221"/>
    </source>
</evidence>
<evidence type="ECO:0000256" key="2">
    <source>
        <dbReference type="ARBA" id="ARBA00022574"/>
    </source>
</evidence>
<evidence type="ECO:0000313" key="8">
    <source>
        <dbReference type="Proteomes" id="UP000467841"/>
    </source>
</evidence>
<reference evidence="7" key="1">
    <citation type="submission" date="2020-01" db="EMBL/GenBank/DDBJ databases">
        <authorList>
            <person name="Mishra B."/>
        </authorList>
    </citation>
    <scope>NUCLEOTIDE SEQUENCE [LARGE SCALE GENOMIC DNA]</scope>
</reference>
<dbReference type="InterPro" id="IPR020472">
    <property type="entry name" value="WD40_PAC1"/>
</dbReference>
<name>A0A6D2JX69_9BRAS</name>
<organism evidence="7 8">
    <name type="scientific">Microthlaspi erraticum</name>
    <dbReference type="NCBI Taxonomy" id="1685480"/>
    <lineage>
        <taxon>Eukaryota</taxon>
        <taxon>Viridiplantae</taxon>
        <taxon>Streptophyta</taxon>
        <taxon>Embryophyta</taxon>
        <taxon>Tracheophyta</taxon>
        <taxon>Spermatophyta</taxon>
        <taxon>Magnoliopsida</taxon>
        <taxon>eudicotyledons</taxon>
        <taxon>Gunneridae</taxon>
        <taxon>Pentapetalae</taxon>
        <taxon>rosids</taxon>
        <taxon>malvids</taxon>
        <taxon>Brassicales</taxon>
        <taxon>Brassicaceae</taxon>
        <taxon>Coluteocarpeae</taxon>
        <taxon>Microthlaspi</taxon>
    </lineage>
</organism>
<feature type="compositionally biased region" description="Polar residues" evidence="6">
    <location>
        <begin position="1"/>
        <end position="19"/>
    </location>
</feature>
<accession>A0A6D2JX69</accession>
<dbReference type="PRINTS" id="PR00320">
    <property type="entry name" value="GPROTEINBRPT"/>
</dbReference>
<feature type="repeat" description="WD" evidence="4">
    <location>
        <begin position="108"/>
        <end position="142"/>
    </location>
</feature>
<dbReference type="InterPro" id="IPR036322">
    <property type="entry name" value="WD40_repeat_dom_sf"/>
</dbReference>
<dbReference type="GO" id="GO:0005768">
    <property type="term" value="C:endosome"/>
    <property type="evidence" value="ECO:0007669"/>
    <property type="project" value="UniProtKB-SubCell"/>
</dbReference>
<dbReference type="EMBL" id="CACVBM020001307">
    <property type="protein sequence ID" value="CAA7044849.1"/>
    <property type="molecule type" value="Genomic_DNA"/>
</dbReference>
<dbReference type="PANTHER" id="PTHR19842">
    <property type="entry name" value="G BETA-LIKE PROTEIN GBL"/>
    <property type="match status" value="1"/>
</dbReference>